<protein>
    <submittedName>
        <fullName evidence="1">Uncharacterized protein</fullName>
    </submittedName>
</protein>
<evidence type="ECO:0000313" key="2">
    <source>
        <dbReference type="Proteomes" id="UP000275078"/>
    </source>
</evidence>
<evidence type="ECO:0000313" key="1">
    <source>
        <dbReference type="EMBL" id="RPA77531.1"/>
    </source>
</evidence>
<dbReference type="AlphaFoldDB" id="A0A3N4I002"/>
<gene>
    <name evidence="1" type="ORF">BJ508DRAFT_330143</name>
</gene>
<dbReference type="Proteomes" id="UP000275078">
    <property type="component" value="Unassembled WGS sequence"/>
</dbReference>
<reference evidence="1 2" key="1">
    <citation type="journal article" date="2018" name="Nat. Ecol. Evol.">
        <title>Pezizomycetes genomes reveal the molecular basis of ectomycorrhizal truffle lifestyle.</title>
        <authorList>
            <person name="Murat C."/>
            <person name="Payen T."/>
            <person name="Noel B."/>
            <person name="Kuo A."/>
            <person name="Morin E."/>
            <person name="Chen J."/>
            <person name="Kohler A."/>
            <person name="Krizsan K."/>
            <person name="Balestrini R."/>
            <person name="Da Silva C."/>
            <person name="Montanini B."/>
            <person name="Hainaut M."/>
            <person name="Levati E."/>
            <person name="Barry K.W."/>
            <person name="Belfiori B."/>
            <person name="Cichocki N."/>
            <person name="Clum A."/>
            <person name="Dockter R.B."/>
            <person name="Fauchery L."/>
            <person name="Guy J."/>
            <person name="Iotti M."/>
            <person name="Le Tacon F."/>
            <person name="Lindquist E.A."/>
            <person name="Lipzen A."/>
            <person name="Malagnac F."/>
            <person name="Mello A."/>
            <person name="Molinier V."/>
            <person name="Miyauchi S."/>
            <person name="Poulain J."/>
            <person name="Riccioni C."/>
            <person name="Rubini A."/>
            <person name="Sitrit Y."/>
            <person name="Splivallo R."/>
            <person name="Traeger S."/>
            <person name="Wang M."/>
            <person name="Zifcakova L."/>
            <person name="Wipf D."/>
            <person name="Zambonelli A."/>
            <person name="Paolocci F."/>
            <person name="Nowrousian M."/>
            <person name="Ottonello S."/>
            <person name="Baldrian P."/>
            <person name="Spatafora J.W."/>
            <person name="Henrissat B."/>
            <person name="Nagy L.G."/>
            <person name="Aury J.M."/>
            <person name="Wincker P."/>
            <person name="Grigoriev I.V."/>
            <person name="Bonfante P."/>
            <person name="Martin F.M."/>
        </authorList>
    </citation>
    <scope>NUCLEOTIDE SEQUENCE [LARGE SCALE GENOMIC DNA]</scope>
    <source>
        <strain evidence="1 2">RN42</strain>
    </source>
</reference>
<keyword evidence="2" id="KW-1185">Reference proteome</keyword>
<organism evidence="1 2">
    <name type="scientific">Ascobolus immersus RN42</name>
    <dbReference type="NCBI Taxonomy" id="1160509"/>
    <lineage>
        <taxon>Eukaryota</taxon>
        <taxon>Fungi</taxon>
        <taxon>Dikarya</taxon>
        <taxon>Ascomycota</taxon>
        <taxon>Pezizomycotina</taxon>
        <taxon>Pezizomycetes</taxon>
        <taxon>Pezizales</taxon>
        <taxon>Ascobolaceae</taxon>
        <taxon>Ascobolus</taxon>
    </lineage>
</organism>
<proteinExistence type="predicted"/>
<dbReference type="EMBL" id="ML119725">
    <property type="protein sequence ID" value="RPA77531.1"/>
    <property type="molecule type" value="Genomic_DNA"/>
</dbReference>
<name>A0A3N4I002_ASCIM</name>
<sequence>MTEDEITAAYTLEVIPEDADVVQKMPYGKIPRLPADDAMRYWQDNSSLFFRCIVDNYLVRKQKWNPLYRNRFEFLKNEKKIKKICKDIGCTIQEYIVHFELNNSTRGQNDHANFVPIWCLAVCAVKVAATDFYIRVWQATFGVDPWHHINKSYLLKLHPPTVLDINGYEKLGGASWYKKDERKVGDIDWSKFIEMTWDTIEELERNDAERVSDGDSDFDEKK</sequence>
<accession>A0A3N4I002</accession>